<sequence length="50" mass="5699">MFSWSYKHTAINVPSLVFKKLCIFGVVLMPCQGKLFALCDRCAVLNNLYD</sequence>
<evidence type="ECO:0000313" key="1">
    <source>
        <dbReference type="EMBL" id="SDV15833.1"/>
    </source>
</evidence>
<evidence type="ECO:0000313" key="2">
    <source>
        <dbReference type="Proteomes" id="UP000182085"/>
    </source>
</evidence>
<keyword evidence="2" id="KW-1185">Reference proteome</keyword>
<name>A0AAE8HHF9_9PSED</name>
<reference evidence="1 2" key="1">
    <citation type="submission" date="2016-10" db="EMBL/GenBank/DDBJ databases">
        <authorList>
            <person name="Varghese N."/>
            <person name="Submissions S."/>
        </authorList>
    </citation>
    <scope>NUCLEOTIDE SEQUENCE [LARGE SCALE GENOMIC DNA]</scope>
    <source>
        <strain evidence="1 2">BS2777</strain>
    </source>
</reference>
<dbReference type="AlphaFoldDB" id="A0AAE8HHF9"/>
<accession>A0AAE8HHF9</accession>
<dbReference type="EMBL" id="LT629801">
    <property type="protein sequence ID" value="SDV15833.1"/>
    <property type="molecule type" value="Genomic_DNA"/>
</dbReference>
<dbReference type="Proteomes" id="UP000182085">
    <property type="component" value="Chromosome I"/>
</dbReference>
<organism evidence="1 2">
    <name type="scientific">Pseudomonas rhodesiae</name>
    <dbReference type="NCBI Taxonomy" id="76760"/>
    <lineage>
        <taxon>Bacteria</taxon>
        <taxon>Pseudomonadati</taxon>
        <taxon>Pseudomonadota</taxon>
        <taxon>Gammaproteobacteria</taxon>
        <taxon>Pseudomonadales</taxon>
        <taxon>Pseudomonadaceae</taxon>
        <taxon>Pseudomonas</taxon>
    </lineage>
</organism>
<protein>
    <submittedName>
        <fullName evidence="1">Uncharacterized protein</fullName>
    </submittedName>
</protein>
<gene>
    <name evidence="1" type="ORF">SAMN04490209_5194</name>
</gene>
<proteinExistence type="predicted"/>